<name>A0A378I7W1_9GAMM</name>
<evidence type="ECO:0000313" key="4">
    <source>
        <dbReference type="Proteomes" id="UP000255066"/>
    </source>
</evidence>
<gene>
    <name evidence="1" type="ORF">Lbir_1063</name>
    <name evidence="2" type="ORF">NCTC12437_00462</name>
</gene>
<dbReference type="EMBL" id="UGNW01000001">
    <property type="protein sequence ID" value="STX30701.1"/>
    <property type="molecule type" value="Genomic_DNA"/>
</dbReference>
<dbReference type="EMBL" id="LNXT01000013">
    <property type="protein sequence ID" value="KTC73801.1"/>
    <property type="molecule type" value="Genomic_DNA"/>
</dbReference>
<dbReference type="Proteomes" id="UP000255066">
    <property type="component" value="Unassembled WGS sequence"/>
</dbReference>
<keyword evidence="3" id="KW-1185">Reference proteome</keyword>
<reference evidence="1 3" key="1">
    <citation type="submission" date="2015-11" db="EMBL/GenBank/DDBJ databases">
        <title>Genomic analysis of 38 Legionella species identifies large and diverse effector repertoires.</title>
        <authorList>
            <person name="Burstein D."/>
            <person name="Amaro F."/>
            <person name="Zusman T."/>
            <person name="Lifshitz Z."/>
            <person name="Cohen O."/>
            <person name="Gilbert J.A."/>
            <person name="Pupko T."/>
            <person name="Shuman H.A."/>
            <person name="Segal G."/>
        </authorList>
    </citation>
    <scope>NUCLEOTIDE SEQUENCE [LARGE SCALE GENOMIC DNA]</scope>
    <source>
        <strain evidence="1 3">CDC#1407-AL-14</strain>
    </source>
</reference>
<organism evidence="2 4">
    <name type="scientific">Legionella birminghamensis</name>
    <dbReference type="NCBI Taxonomy" id="28083"/>
    <lineage>
        <taxon>Bacteria</taxon>
        <taxon>Pseudomonadati</taxon>
        <taxon>Pseudomonadota</taxon>
        <taxon>Gammaproteobacteria</taxon>
        <taxon>Legionellales</taxon>
        <taxon>Legionellaceae</taxon>
        <taxon>Legionella</taxon>
    </lineage>
</organism>
<reference evidence="2 4" key="2">
    <citation type="submission" date="2018-06" db="EMBL/GenBank/DDBJ databases">
        <authorList>
            <consortium name="Pathogen Informatics"/>
            <person name="Doyle S."/>
        </authorList>
    </citation>
    <scope>NUCLEOTIDE SEQUENCE [LARGE SCALE GENOMIC DNA]</scope>
    <source>
        <strain evidence="2 4">NCTC12437</strain>
    </source>
</reference>
<sequence>MFIYTATVYFDSHIISTRSSDDLDDLFIWMLIEGDTNFGDSSGQIINNTNHEVVKKFRKNSFLN</sequence>
<dbReference type="Proteomes" id="UP000054735">
    <property type="component" value="Unassembled WGS sequence"/>
</dbReference>
<accession>A0A378I7W1</accession>
<dbReference type="AlphaFoldDB" id="A0A378I7W1"/>
<evidence type="ECO:0000313" key="3">
    <source>
        <dbReference type="Proteomes" id="UP000054735"/>
    </source>
</evidence>
<evidence type="ECO:0000313" key="1">
    <source>
        <dbReference type="EMBL" id="KTC73801.1"/>
    </source>
</evidence>
<proteinExistence type="predicted"/>
<protein>
    <submittedName>
        <fullName evidence="2">Uncharacterized protein</fullName>
    </submittedName>
</protein>
<evidence type="ECO:0000313" key="2">
    <source>
        <dbReference type="EMBL" id="STX30701.1"/>
    </source>
</evidence>